<reference evidence="2" key="1">
    <citation type="submission" date="2022-07" db="EMBL/GenBank/DDBJ databases">
        <title>Taxonomy of Aspergillus series Nigri: significant species reduction supported by multi-species coalescent approaches.</title>
        <authorList>
            <person name="Bian C."/>
            <person name="Kusuya Y."/>
            <person name="Sklenar F."/>
            <person name="D'hooge E."/>
            <person name="Yaguchi T."/>
            <person name="Takahashi H."/>
            <person name="Hubka V."/>
        </authorList>
    </citation>
    <scope>NUCLEOTIDE SEQUENCE</scope>
    <source>
        <strain evidence="2">IFM 56815</strain>
    </source>
</reference>
<organism evidence="2 3">
    <name type="scientific">Aspergillus tubingensis</name>
    <dbReference type="NCBI Taxonomy" id="5068"/>
    <lineage>
        <taxon>Eukaryota</taxon>
        <taxon>Fungi</taxon>
        <taxon>Dikarya</taxon>
        <taxon>Ascomycota</taxon>
        <taxon>Pezizomycotina</taxon>
        <taxon>Eurotiomycetes</taxon>
        <taxon>Eurotiomycetidae</taxon>
        <taxon>Eurotiales</taxon>
        <taxon>Aspergillaceae</taxon>
        <taxon>Aspergillus</taxon>
        <taxon>Aspergillus subgen. Circumdati</taxon>
    </lineage>
</organism>
<accession>A0A9W6ELR7</accession>
<dbReference type="EMBL" id="BRPE01000007">
    <property type="protein sequence ID" value="GLA85691.1"/>
    <property type="molecule type" value="Genomic_DNA"/>
</dbReference>
<evidence type="ECO:0000313" key="2">
    <source>
        <dbReference type="EMBL" id="GLA85691.1"/>
    </source>
</evidence>
<keyword evidence="1" id="KW-1133">Transmembrane helix</keyword>
<evidence type="ECO:0000256" key="1">
    <source>
        <dbReference type="SAM" id="Phobius"/>
    </source>
</evidence>
<comment type="caution">
    <text evidence="2">The sequence shown here is derived from an EMBL/GenBank/DDBJ whole genome shotgun (WGS) entry which is preliminary data.</text>
</comment>
<sequence>MIPETPGLVLLLPALLALMVLLLIKETPGIVPVVLLALLLRDREIPGTVLAALLALLPRQAPETLGIAPVAPRDLLRLRVLGIPGIALVALMVALLLLGPPGLGTVLVLLVLLPLRDLLSTVGGKRSMASVC</sequence>
<dbReference type="AlphaFoldDB" id="A0A9W6ELR7"/>
<gene>
    <name evidence="2" type="ORF">AtubIFM56815_009932</name>
</gene>
<feature type="transmembrane region" description="Helical" evidence="1">
    <location>
        <begin position="7"/>
        <end position="24"/>
    </location>
</feature>
<evidence type="ECO:0000313" key="3">
    <source>
        <dbReference type="Proteomes" id="UP001144157"/>
    </source>
</evidence>
<dbReference type="Proteomes" id="UP001144157">
    <property type="component" value="Unassembled WGS sequence"/>
</dbReference>
<proteinExistence type="predicted"/>
<name>A0A9W6ELR7_ASPTU</name>
<keyword evidence="1" id="KW-0472">Membrane</keyword>
<keyword evidence="1" id="KW-0812">Transmembrane</keyword>
<protein>
    <submittedName>
        <fullName evidence="2">Uncharacterized protein</fullName>
    </submittedName>
</protein>